<dbReference type="GeneID" id="81439551"/>
<evidence type="ECO:0000256" key="4">
    <source>
        <dbReference type="ARBA" id="ARBA00022884"/>
    </source>
</evidence>
<dbReference type="SMART" id="SM00490">
    <property type="entry name" value="HELICc"/>
    <property type="match status" value="1"/>
</dbReference>
<protein>
    <recommendedName>
        <fullName evidence="6">ATP-dependent RNA helicase</fullName>
        <ecNumber evidence="6">3.6.4.13</ecNumber>
    </recommendedName>
</protein>
<dbReference type="InterPro" id="IPR001650">
    <property type="entry name" value="Helicase_C-like"/>
</dbReference>
<dbReference type="Proteomes" id="UP001147782">
    <property type="component" value="Unassembled WGS sequence"/>
</dbReference>
<dbReference type="GO" id="GO:0003723">
    <property type="term" value="F:RNA binding"/>
    <property type="evidence" value="ECO:0007669"/>
    <property type="project" value="UniProtKB-UniRule"/>
</dbReference>
<evidence type="ECO:0000256" key="3">
    <source>
        <dbReference type="ARBA" id="ARBA00022840"/>
    </source>
</evidence>
<dbReference type="GO" id="GO:0005524">
    <property type="term" value="F:ATP binding"/>
    <property type="evidence" value="ECO:0007669"/>
    <property type="project" value="UniProtKB-UniRule"/>
</dbReference>
<dbReference type="AlphaFoldDB" id="A0A9W9V9M0"/>
<dbReference type="PROSITE" id="PS51194">
    <property type="entry name" value="HELICASE_CTER"/>
    <property type="match status" value="1"/>
</dbReference>
<gene>
    <name evidence="8" type="ORF">N7496_007443</name>
</gene>
<keyword evidence="6" id="KW-0347">Helicase</keyword>
<dbReference type="RefSeq" id="XP_056555785.1">
    <property type="nucleotide sequence ID" value="XM_056700372.1"/>
</dbReference>
<dbReference type="Pfam" id="PF00271">
    <property type="entry name" value="Helicase_C"/>
    <property type="match status" value="1"/>
</dbReference>
<feature type="domain" description="Helicase C-terminal" evidence="7">
    <location>
        <begin position="65"/>
        <end position="230"/>
    </location>
</feature>
<reference evidence="8" key="2">
    <citation type="journal article" date="2023" name="IMA Fungus">
        <title>Comparative genomic study of the Penicillium genus elucidates a diverse pangenome and 15 lateral gene transfer events.</title>
        <authorList>
            <person name="Petersen C."/>
            <person name="Sorensen T."/>
            <person name="Nielsen M.R."/>
            <person name="Sondergaard T.E."/>
            <person name="Sorensen J.L."/>
            <person name="Fitzpatrick D.A."/>
            <person name="Frisvad J.C."/>
            <person name="Nielsen K.L."/>
        </authorList>
    </citation>
    <scope>NUCLEOTIDE SEQUENCE</scope>
    <source>
        <strain evidence="8">IBT 29864</strain>
    </source>
</reference>
<accession>A0A9W9V9M0</accession>
<reference evidence="8" key="1">
    <citation type="submission" date="2022-11" db="EMBL/GenBank/DDBJ databases">
        <authorList>
            <person name="Petersen C."/>
        </authorList>
    </citation>
    <scope>NUCLEOTIDE SEQUENCE</scope>
    <source>
        <strain evidence="8">IBT 29864</strain>
    </source>
</reference>
<keyword evidence="2 6" id="KW-0378">Hydrolase</keyword>
<evidence type="ECO:0000256" key="5">
    <source>
        <dbReference type="ARBA" id="ARBA00047984"/>
    </source>
</evidence>
<dbReference type="Gene3D" id="3.40.50.300">
    <property type="entry name" value="P-loop containing nucleotide triphosphate hydrolases"/>
    <property type="match status" value="1"/>
</dbReference>
<name>A0A9W9V9M0_9EURO</name>
<dbReference type="PANTHER" id="PTHR24031">
    <property type="entry name" value="RNA HELICASE"/>
    <property type="match status" value="1"/>
</dbReference>
<dbReference type="InterPro" id="IPR027417">
    <property type="entry name" value="P-loop_NTPase"/>
</dbReference>
<proteinExistence type="inferred from homology"/>
<dbReference type="EC" id="3.6.4.13" evidence="6"/>
<evidence type="ECO:0000313" key="9">
    <source>
        <dbReference type="Proteomes" id="UP001147782"/>
    </source>
</evidence>
<dbReference type="CDD" id="cd18787">
    <property type="entry name" value="SF2_C_DEAD"/>
    <property type="match status" value="1"/>
</dbReference>
<evidence type="ECO:0000259" key="7">
    <source>
        <dbReference type="PROSITE" id="PS51194"/>
    </source>
</evidence>
<evidence type="ECO:0000256" key="6">
    <source>
        <dbReference type="RuleBase" id="RU365068"/>
    </source>
</evidence>
<evidence type="ECO:0000313" key="8">
    <source>
        <dbReference type="EMBL" id="KAJ5371351.1"/>
    </source>
</evidence>
<comment type="similarity">
    <text evidence="6">Belongs to the DEAD box helicase family.</text>
</comment>
<keyword evidence="4 6" id="KW-0694">RNA-binding</keyword>
<dbReference type="GO" id="GO:0016787">
    <property type="term" value="F:hydrolase activity"/>
    <property type="evidence" value="ECO:0007669"/>
    <property type="project" value="UniProtKB-KW"/>
</dbReference>
<dbReference type="OrthoDB" id="193716at2759"/>
<keyword evidence="9" id="KW-1185">Reference proteome</keyword>
<dbReference type="SUPFAM" id="SSF52540">
    <property type="entry name" value="P-loop containing nucleoside triphosphate hydrolases"/>
    <property type="match status" value="1"/>
</dbReference>
<evidence type="ECO:0000256" key="1">
    <source>
        <dbReference type="ARBA" id="ARBA00022741"/>
    </source>
</evidence>
<comment type="catalytic activity">
    <reaction evidence="5 6">
        <text>ATP + H2O = ADP + phosphate + H(+)</text>
        <dbReference type="Rhea" id="RHEA:13065"/>
        <dbReference type="ChEBI" id="CHEBI:15377"/>
        <dbReference type="ChEBI" id="CHEBI:15378"/>
        <dbReference type="ChEBI" id="CHEBI:30616"/>
        <dbReference type="ChEBI" id="CHEBI:43474"/>
        <dbReference type="ChEBI" id="CHEBI:456216"/>
        <dbReference type="EC" id="3.6.4.13"/>
    </reaction>
</comment>
<sequence>MLRQGIRRCSILADSGAMSSLALHHSRPASLYRRSLPLALGSVALLPRAYCSEASAETESRTQENVPQYIVHLASCANVFPSMYELLDQEHERFQKGTRTMLGSSRLPAFGTHSRLTHASRTRTADRFRSTKEGVLFSSDVTARGMDFPDITHVIQVDLPRDRESYIHRLGRTARQDRVGEGWLLVPPTSIRPTQQLLDGLPLQPNCSLASAAIDIHGATTLPHYHQELAEITRSCPDTFDRAYISLFNQASVDKEGLARDLNAWAVEGCGVAQPPRV</sequence>
<comment type="function">
    <text evidence="6">RNA helicase.</text>
</comment>
<keyword evidence="3 6" id="KW-0067">ATP-binding</keyword>
<dbReference type="EMBL" id="JAPZBS010000005">
    <property type="protein sequence ID" value="KAJ5371351.1"/>
    <property type="molecule type" value="Genomic_DNA"/>
</dbReference>
<comment type="domain">
    <text evidence="6">The Q motif is unique to and characteristic of the DEAD box family of RNA helicases and controls ATP binding and hydrolysis.</text>
</comment>
<organism evidence="8 9">
    <name type="scientific">Penicillium cataractarum</name>
    <dbReference type="NCBI Taxonomy" id="2100454"/>
    <lineage>
        <taxon>Eukaryota</taxon>
        <taxon>Fungi</taxon>
        <taxon>Dikarya</taxon>
        <taxon>Ascomycota</taxon>
        <taxon>Pezizomycotina</taxon>
        <taxon>Eurotiomycetes</taxon>
        <taxon>Eurotiomycetidae</taxon>
        <taxon>Eurotiales</taxon>
        <taxon>Aspergillaceae</taxon>
        <taxon>Penicillium</taxon>
    </lineage>
</organism>
<comment type="caution">
    <text evidence="8">The sequence shown here is derived from an EMBL/GenBank/DDBJ whole genome shotgun (WGS) entry which is preliminary data.</text>
</comment>
<keyword evidence="1 6" id="KW-0547">Nucleotide-binding</keyword>
<evidence type="ECO:0000256" key="2">
    <source>
        <dbReference type="ARBA" id="ARBA00022801"/>
    </source>
</evidence>
<dbReference type="GO" id="GO:0003724">
    <property type="term" value="F:RNA helicase activity"/>
    <property type="evidence" value="ECO:0007669"/>
    <property type="project" value="UniProtKB-EC"/>
</dbReference>